<dbReference type="Gene3D" id="3.40.50.150">
    <property type="entry name" value="Vaccinia Virus protein VP39"/>
    <property type="match status" value="1"/>
</dbReference>
<protein>
    <submittedName>
        <fullName evidence="1">Uncharacterized protein</fullName>
    </submittedName>
</protein>
<dbReference type="Proteomes" id="UP000001064">
    <property type="component" value="Unassembled WGS sequence"/>
</dbReference>
<dbReference type="AlphaFoldDB" id="F0ZK99"/>
<proteinExistence type="predicted"/>
<dbReference type="EMBL" id="GL871054">
    <property type="protein sequence ID" value="EGC35623.1"/>
    <property type="molecule type" value="Genomic_DNA"/>
</dbReference>
<dbReference type="CDD" id="cd02440">
    <property type="entry name" value="AdoMet_MTases"/>
    <property type="match status" value="1"/>
</dbReference>
<dbReference type="GO" id="GO:0005634">
    <property type="term" value="C:nucleus"/>
    <property type="evidence" value="ECO:0000318"/>
    <property type="project" value="GO_Central"/>
</dbReference>
<evidence type="ECO:0000313" key="1">
    <source>
        <dbReference type="EMBL" id="EGC35623.1"/>
    </source>
</evidence>
<dbReference type="PANTHER" id="PTHR14614">
    <property type="entry name" value="HEPATOCELLULAR CARCINOMA-ASSOCIATED ANTIGEN"/>
    <property type="match status" value="1"/>
</dbReference>
<dbReference type="SUPFAM" id="SSF53335">
    <property type="entry name" value="S-adenosyl-L-methionine-dependent methyltransferases"/>
    <property type="match status" value="1"/>
</dbReference>
<gene>
    <name evidence="1" type="ORF">DICPUDRAFT_87776</name>
</gene>
<dbReference type="RefSeq" id="XP_003287860.1">
    <property type="nucleotide sequence ID" value="XM_003287812.1"/>
</dbReference>
<accession>F0ZK99</accession>
<reference evidence="2" key="1">
    <citation type="journal article" date="2011" name="Genome Biol.">
        <title>Comparative genomics of the social amoebae Dictyostelium discoideum and Dictyostelium purpureum.</title>
        <authorList>
            <consortium name="US DOE Joint Genome Institute (JGI-PGF)"/>
            <person name="Sucgang R."/>
            <person name="Kuo A."/>
            <person name="Tian X."/>
            <person name="Salerno W."/>
            <person name="Parikh A."/>
            <person name="Feasley C.L."/>
            <person name="Dalin E."/>
            <person name="Tu H."/>
            <person name="Huang E."/>
            <person name="Barry K."/>
            <person name="Lindquist E."/>
            <person name="Shapiro H."/>
            <person name="Bruce D."/>
            <person name="Schmutz J."/>
            <person name="Salamov A."/>
            <person name="Fey P."/>
            <person name="Gaudet P."/>
            <person name="Anjard C."/>
            <person name="Babu M.M."/>
            <person name="Basu S."/>
            <person name="Bushmanova Y."/>
            <person name="van der Wel H."/>
            <person name="Katoh-Kurasawa M."/>
            <person name="Dinh C."/>
            <person name="Coutinho P.M."/>
            <person name="Saito T."/>
            <person name="Elias M."/>
            <person name="Schaap P."/>
            <person name="Kay R.R."/>
            <person name="Henrissat B."/>
            <person name="Eichinger L."/>
            <person name="Rivero F."/>
            <person name="Putnam N.H."/>
            <person name="West C.M."/>
            <person name="Loomis W.F."/>
            <person name="Chisholm R.L."/>
            <person name="Shaulsky G."/>
            <person name="Strassmann J.E."/>
            <person name="Queller D.C."/>
            <person name="Kuspa A."/>
            <person name="Grigoriev I.V."/>
        </authorList>
    </citation>
    <scope>NUCLEOTIDE SEQUENCE [LARGE SCALE GENOMIC DNA]</scope>
    <source>
        <strain evidence="2">QSDP1</strain>
    </source>
</reference>
<evidence type="ECO:0000313" key="2">
    <source>
        <dbReference type="Proteomes" id="UP000001064"/>
    </source>
</evidence>
<dbReference type="GO" id="GO:0008276">
    <property type="term" value="F:protein methyltransferase activity"/>
    <property type="evidence" value="ECO:0000318"/>
    <property type="project" value="GO_Central"/>
</dbReference>
<name>F0ZK99_DICPU</name>
<keyword evidence="2" id="KW-1185">Reference proteome</keyword>
<dbReference type="VEuPathDB" id="AmoebaDB:DICPUDRAFT_87776"/>
<organism evidence="1 2">
    <name type="scientific">Dictyostelium purpureum</name>
    <name type="common">Slime mold</name>
    <dbReference type="NCBI Taxonomy" id="5786"/>
    <lineage>
        <taxon>Eukaryota</taxon>
        <taxon>Amoebozoa</taxon>
        <taxon>Evosea</taxon>
        <taxon>Eumycetozoa</taxon>
        <taxon>Dictyostelia</taxon>
        <taxon>Dictyosteliales</taxon>
        <taxon>Dictyosteliaceae</taxon>
        <taxon>Dictyostelium</taxon>
    </lineage>
</organism>
<dbReference type="STRING" id="5786.F0ZK99"/>
<dbReference type="FunCoup" id="F0ZK99">
    <property type="interactions" value="188"/>
</dbReference>
<dbReference type="PANTHER" id="PTHR14614:SF151">
    <property type="match status" value="1"/>
</dbReference>
<dbReference type="eggNOG" id="KOG2793">
    <property type="taxonomic scope" value="Eukaryota"/>
</dbReference>
<dbReference type="InterPro" id="IPR029063">
    <property type="entry name" value="SAM-dependent_MTases_sf"/>
</dbReference>
<dbReference type="KEGG" id="dpp:DICPUDRAFT_87776"/>
<dbReference type="Pfam" id="PF10294">
    <property type="entry name" value="Methyltransf_16"/>
    <property type="match status" value="1"/>
</dbReference>
<dbReference type="OMA" id="WGNSDHI"/>
<dbReference type="InterPro" id="IPR019410">
    <property type="entry name" value="Methyltransf_16"/>
</dbReference>
<dbReference type="OrthoDB" id="46564at2759"/>
<dbReference type="GO" id="GO:0005737">
    <property type="term" value="C:cytoplasm"/>
    <property type="evidence" value="ECO:0000318"/>
    <property type="project" value="GO_Central"/>
</dbReference>
<dbReference type="InParanoid" id="F0ZK99"/>
<dbReference type="GeneID" id="10501124"/>
<sequence>MENDDVDVGDLFLNKSYVQKTIDYFGVSIKLNTLDSASTDFDLTGQTIWISAQVLSQFIIKNIEEYKDKKVLEVGSGVGVCGLFLAKLGCNDITLTDNNEIVLELLDRNCIESTQDGYGCKCMKLDWGDKTDIENCLVSTSDSNGYDVIMGSDIVYWRIGIEPLFITVSQLLKQNDNSRFIICYQSRASQTDAYLLETAKKYGFEYEFKPLDFLDKSLLTIQDDSTINIISLIIFKRIKNNN</sequence>